<keyword evidence="6" id="KW-0029">Amino-acid transport</keyword>
<feature type="transmembrane region" description="Helical" evidence="10">
    <location>
        <begin position="122"/>
        <end position="147"/>
    </location>
</feature>
<feature type="region of interest" description="Disordered" evidence="9">
    <location>
        <begin position="1"/>
        <end position="23"/>
    </location>
</feature>
<evidence type="ECO:0000256" key="9">
    <source>
        <dbReference type="SAM" id="MobiDB-lite"/>
    </source>
</evidence>
<evidence type="ECO:0000256" key="10">
    <source>
        <dbReference type="SAM" id="Phobius"/>
    </source>
</evidence>
<feature type="transmembrane region" description="Helical" evidence="10">
    <location>
        <begin position="68"/>
        <end position="95"/>
    </location>
</feature>
<comment type="subcellular location">
    <subcellularLocation>
        <location evidence="1">Vacuole membrane</location>
        <topology evidence="1">Multi-pass membrane protein</topology>
    </subcellularLocation>
</comment>
<name>A0A0A1NIE5_RHIZD</name>
<dbReference type="GO" id="GO:0005302">
    <property type="term" value="F:L-tyrosine transmembrane transporter activity"/>
    <property type="evidence" value="ECO:0007669"/>
    <property type="project" value="TreeGrafter"/>
</dbReference>
<feature type="transmembrane region" description="Helical" evidence="10">
    <location>
        <begin position="226"/>
        <end position="249"/>
    </location>
</feature>
<dbReference type="GO" id="GO:0015194">
    <property type="term" value="F:L-serine transmembrane transporter activity"/>
    <property type="evidence" value="ECO:0007669"/>
    <property type="project" value="TreeGrafter"/>
</dbReference>
<feature type="transmembrane region" description="Helical" evidence="10">
    <location>
        <begin position="270"/>
        <end position="293"/>
    </location>
</feature>
<keyword evidence="5 10" id="KW-0812">Transmembrane</keyword>
<dbReference type="EMBL" id="KV921287">
    <property type="protein sequence ID" value="ORE20901.1"/>
    <property type="molecule type" value="Genomic_DNA"/>
</dbReference>
<feature type="transmembrane region" description="Helical" evidence="10">
    <location>
        <begin position="305"/>
        <end position="326"/>
    </location>
</feature>
<keyword evidence="4" id="KW-0926">Vacuole</keyword>
<dbReference type="GO" id="GO:0005313">
    <property type="term" value="F:L-glutamate transmembrane transporter activity"/>
    <property type="evidence" value="ECO:0007669"/>
    <property type="project" value="TreeGrafter"/>
</dbReference>
<dbReference type="PANTHER" id="PTHR22950">
    <property type="entry name" value="AMINO ACID TRANSPORTER"/>
    <property type="match status" value="1"/>
</dbReference>
<dbReference type="OMA" id="DSIHHQR"/>
<dbReference type="Pfam" id="PF01490">
    <property type="entry name" value="Aa_trans"/>
    <property type="match status" value="1"/>
</dbReference>
<evidence type="ECO:0000313" key="12">
    <source>
        <dbReference type="EMBL" id="ORE20901.1"/>
    </source>
</evidence>
<dbReference type="Proteomes" id="UP000242381">
    <property type="component" value="Unassembled WGS sequence"/>
</dbReference>
<keyword evidence="3" id="KW-0813">Transport</keyword>
<evidence type="ECO:0000256" key="8">
    <source>
        <dbReference type="ARBA" id="ARBA00023136"/>
    </source>
</evidence>
<feature type="compositionally biased region" description="Basic and acidic residues" evidence="9">
    <location>
        <begin position="1"/>
        <end position="22"/>
    </location>
</feature>
<evidence type="ECO:0000256" key="5">
    <source>
        <dbReference type="ARBA" id="ARBA00022692"/>
    </source>
</evidence>
<feature type="transmembrane region" description="Helical" evidence="10">
    <location>
        <begin position="196"/>
        <end position="214"/>
    </location>
</feature>
<dbReference type="GO" id="GO:0061459">
    <property type="term" value="F:L-arginine transmembrane transporter activity"/>
    <property type="evidence" value="ECO:0007669"/>
    <property type="project" value="TreeGrafter"/>
</dbReference>
<evidence type="ECO:0000256" key="3">
    <source>
        <dbReference type="ARBA" id="ARBA00022448"/>
    </source>
</evidence>
<feature type="transmembrane region" description="Helical" evidence="10">
    <location>
        <begin position="413"/>
        <end position="436"/>
    </location>
</feature>
<sequence length="441" mass="49068">MDSEYKPVERSNEDYTNTEDHNPLLSNQDVQFLVSDYELQQATASTFGCVINLANTILGTGMLAMPSAMASVGIIPGVFFIFLSALASGTGLYFLSRCAARTEGRHASFFAVSKLTWPKVSVLFDLAIAIKCFGVAVSYLIIIGDLMPQVMASLTNHADLAYFLTDRRFWITLFMLALVLPLSFLRKLDSLKYTSLVALFAVVYLCVIVIYHYFSPNYPPPSPDDIEYFNLSSSIFGHLPVFVFSFTCHQNIFSVYNELRDNSRESITRVISLSIGISACVYEGIAILGYLSFGRNVLSNIIMEYPSSYFVAGGRLAMVILVVFSYPLQAHPCRASLDKVFLFGHNKRRPSAFKYFTMTTAILILSYITAITVTKLDVVLSFVGSTGSTTISFILPGLFYYKIHENDPWNPGKILAVALSIYGILIMAFCLTFNIMRIASH</sequence>
<evidence type="ECO:0000256" key="1">
    <source>
        <dbReference type="ARBA" id="ARBA00004128"/>
    </source>
</evidence>
<proteinExistence type="inferred from homology"/>
<evidence type="ECO:0000256" key="2">
    <source>
        <dbReference type="ARBA" id="ARBA00008066"/>
    </source>
</evidence>
<protein>
    <recommendedName>
        <fullName evidence="11">Amino acid transporter transmembrane domain-containing protein</fullName>
    </recommendedName>
</protein>
<keyword evidence="7 10" id="KW-1133">Transmembrane helix</keyword>
<dbReference type="GO" id="GO:0005290">
    <property type="term" value="F:L-histidine transmembrane transporter activity"/>
    <property type="evidence" value="ECO:0007669"/>
    <property type="project" value="TreeGrafter"/>
</dbReference>
<dbReference type="GO" id="GO:0000329">
    <property type="term" value="C:fungal-type vacuole membrane"/>
    <property type="evidence" value="ECO:0007669"/>
    <property type="project" value="TreeGrafter"/>
</dbReference>
<evidence type="ECO:0000259" key="11">
    <source>
        <dbReference type="Pfam" id="PF01490"/>
    </source>
</evidence>
<accession>A0A0A1NIE5</accession>
<feature type="domain" description="Amino acid transporter transmembrane" evidence="11">
    <location>
        <begin position="43"/>
        <end position="433"/>
    </location>
</feature>
<organism evidence="12 13">
    <name type="scientific">Rhizopus microsporus</name>
    <dbReference type="NCBI Taxonomy" id="58291"/>
    <lineage>
        <taxon>Eukaryota</taxon>
        <taxon>Fungi</taxon>
        <taxon>Fungi incertae sedis</taxon>
        <taxon>Mucoromycota</taxon>
        <taxon>Mucoromycotina</taxon>
        <taxon>Mucoromycetes</taxon>
        <taxon>Mucorales</taxon>
        <taxon>Mucorineae</taxon>
        <taxon>Rhizopodaceae</taxon>
        <taxon>Rhizopus</taxon>
    </lineage>
</organism>
<evidence type="ECO:0000256" key="7">
    <source>
        <dbReference type="ARBA" id="ARBA00022989"/>
    </source>
</evidence>
<comment type="similarity">
    <text evidence="2">Belongs to the amino acid/polyamine transporter 2 family.</text>
</comment>
<gene>
    <name evidence="12" type="ORF">BCV71DRAFT_195465</name>
</gene>
<feature type="transmembrane region" description="Helical" evidence="10">
    <location>
        <begin position="355"/>
        <end position="373"/>
    </location>
</feature>
<evidence type="ECO:0000256" key="4">
    <source>
        <dbReference type="ARBA" id="ARBA00022554"/>
    </source>
</evidence>
<evidence type="ECO:0000313" key="13">
    <source>
        <dbReference type="Proteomes" id="UP000242381"/>
    </source>
</evidence>
<dbReference type="AlphaFoldDB" id="A0A0A1NIE5"/>
<dbReference type="InterPro" id="IPR013057">
    <property type="entry name" value="AA_transpt_TM"/>
</dbReference>
<keyword evidence="8 10" id="KW-0472">Membrane</keyword>
<dbReference type="GO" id="GO:0015189">
    <property type="term" value="F:L-lysine transmembrane transporter activity"/>
    <property type="evidence" value="ECO:0007669"/>
    <property type="project" value="TreeGrafter"/>
</dbReference>
<reference evidence="12 13" key="1">
    <citation type="journal article" date="2016" name="Proc. Natl. Acad. Sci. U.S.A.">
        <title>Lipid metabolic changes in an early divergent fungus govern the establishment of a mutualistic symbiosis with endobacteria.</title>
        <authorList>
            <person name="Lastovetsky O.A."/>
            <person name="Gaspar M.L."/>
            <person name="Mondo S.J."/>
            <person name="LaButti K.M."/>
            <person name="Sandor L."/>
            <person name="Grigoriev I.V."/>
            <person name="Henry S.A."/>
            <person name="Pawlowska T.E."/>
        </authorList>
    </citation>
    <scope>NUCLEOTIDE SEQUENCE [LARGE SCALE GENOMIC DNA]</scope>
    <source>
        <strain evidence="12 13">ATCC 11559</strain>
    </source>
</reference>
<dbReference type="PANTHER" id="PTHR22950:SF678">
    <property type="entry name" value="VACUOLAR AMINO ACID TRANSPORTER 5-RELATED"/>
    <property type="match status" value="1"/>
</dbReference>
<dbReference type="VEuPathDB" id="FungiDB:BCV72DRAFT_262044"/>
<feature type="transmembrane region" description="Helical" evidence="10">
    <location>
        <begin position="379"/>
        <end position="401"/>
    </location>
</feature>
<feature type="transmembrane region" description="Helical" evidence="10">
    <location>
        <begin position="167"/>
        <end position="184"/>
    </location>
</feature>
<evidence type="ECO:0000256" key="6">
    <source>
        <dbReference type="ARBA" id="ARBA00022970"/>
    </source>
</evidence>